<organism evidence="4 5">
    <name type="scientific">Tetrahymena thermophila (strain SB210)</name>
    <dbReference type="NCBI Taxonomy" id="312017"/>
    <lineage>
        <taxon>Eukaryota</taxon>
        <taxon>Sar</taxon>
        <taxon>Alveolata</taxon>
        <taxon>Ciliophora</taxon>
        <taxon>Intramacronucleata</taxon>
        <taxon>Oligohymenophorea</taxon>
        <taxon>Hymenostomatida</taxon>
        <taxon>Tetrahymenina</taxon>
        <taxon>Tetrahymenidae</taxon>
        <taxon>Tetrahymena</taxon>
    </lineage>
</organism>
<dbReference type="InParanoid" id="Q235E1"/>
<dbReference type="GO" id="GO:0098855">
    <property type="term" value="C:HCN channel complex"/>
    <property type="evidence" value="ECO:0007669"/>
    <property type="project" value="TreeGrafter"/>
</dbReference>
<dbReference type="InterPro" id="IPR051413">
    <property type="entry name" value="K/Na_HCN_channel"/>
</dbReference>
<proteinExistence type="predicted"/>
<dbReference type="SUPFAM" id="SSF81324">
    <property type="entry name" value="Voltage-gated potassium channels"/>
    <property type="match status" value="1"/>
</dbReference>
<dbReference type="SUPFAM" id="SSF51206">
    <property type="entry name" value="cAMP-binding domain-like"/>
    <property type="match status" value="1"/>
</dbReference>
<evidence type="ECO:0000256" key="1">
    <source>
        <dbReference type="SAM" id="MobiDB-lite"/>
    </source>
</evidence>
<dbReference type="GO" id="GO:0035725">
    <property type="term" value="P:sodium ion transmembrane transport"/>
    <property type="evidence" value="ECO:0007669"/>
    <property type="project" value="TreeGrafter"/>
</dbReference>
<feature type="region of interest" description="Disordered" evidence="1">
    <location>
        <begin position="831"/>
        <end position="873"/>
    </location>
</feature>
<evidence type="ECO:0000313" key="5">
    <source>
        <dbReference type="Proteomes" id="UP000009168"/>
    </source>
</evidence>
<evidence type="ECO:0000256" key="2">
    <source>
        <dbReference type="SAM" id="Phobius"/>
    </source>
</evidence>
<feature type="region of interest" description="Disordered" evidence="1">
    <location>
        <begin position="114"/>
        <end position="136"/>
    </location>
</feature>
<dbReference type="InterPro" id="IPR018490">
    <property type="entry name" value="cNMP-bd_dom_sf"/>
</dbReference>
<dbReference type="AlphaFoldDB" id="Q235E1"/>
<gene>
    <name evidence="4" type="ORF">TTHERM_00803590</name>
</gene>
<evidence type="ECO:0000313" key="4">
    <source>
        <dbReference type="EMBL" id="EAR92162.2"/>
    </source>
</evidence>
<dbReference type="HOGENOM" id="CLU_236606_0_0_1"/>
<keyword evidence="5" id="KW-1185">Reference proteome</keyword>
<dbReference type="PANTHER" id="PTHR45689:SF5">
    <property type="entry name" value="I[[H]] CHANNEL, ISOFORM E"/>
    <property type="match status" value="1"/>
</dbReference>
<feature type="transmembrane region" description="Helical" evidence="2">
    <location>
        <begin position="468"/>
        <end position="487"/>
    </location>
</feature>
<feature type="transmembrane region" description="Helical" evidence="2">
    <location>
        <begin position="256"/>
        <end position="279"/>
    </location>
</feature>
<dbReference type="RefSeq" id="XP_001012407.2">
    <property type="nucleotide sequence ID" value="XM_001012407.2"/>
</dbReference>
<keyword evidence="2" id="KW-0472">Membrane</keyword>
<protein>
    <submittedName>
        <fullName evidence="4">Cyclic nucleotide-binding domain protein</fullName>
    </submittedName>
</protein>
<dbReference type="InterPro" id="IPR000595">
    <property type="entry name" value="cNMP-bd_dom"/>
</dbReference>
<dbReference type="PROSITE" id="PS50042">
    <property type="entry name" value="CNMP_BINDING_3"/>
    <property type="match status" value="1"/>
</dbReference>
<accession>Q235E1</accession>
<dbReference type="EMBL" id="GG662763">
    <property type="protein sequence ID" value="EAR92162.2"/>
    <property type="molecule type" value="Genomic_DNA"/>
</dbReference>
<feature type="domain" description="Cyclic nucleotide-binding" evidence="3">
    <location>
        <begin position="575"/>
        <end position="725"/>
    </location>
</feature>
<dbReference type="Gene3D" id="1.10.287.630">
    <property type="entry name" value="Helix hairpin bin"/>
    <property type="match status" value="1"/>
</dbReference>
<reference evidence="5" key="1">
    <citation type="journal article" date="2006" name="PLoS Biol.">
        <title>Macronuclear genome sequence of the ciliate Tetrahymena thermophila, a model eukaryote.</title>
        <authorList>
            <person name="Eisen J.A."/>
            <person name="Coyne R.S."/>
            <person name="Wu M."/>
            <person name="Wu D."/>
            <person name="Thiagarajan M."/>
            <person name="Wortman J.R."/>
            <person name="Badger J.H."/>
            <person name="Ren Q."/>
            <person name="Amedeo P."/>
            <person name="Jones K.M."/>
            <person name="Tallon L.J."/>
            <person name="Delcher A.L."/>
            <person name="Salzberg S.L."/>
            <person name="Silva J.C."/>
            <person name="Haas B.J."/>
            <person name="Majoros W.H."/>
            <person name="Farzad M."/>
            <person name="Carlton J.M."/>
            <person name="Smith R.K. Jr."/>
            <person name="Garg J."/>
            <person name="Pearlman R.E."/>
            <person name="Karrer K.M."/>
            <person name="Sun L."/>
            <person name="Manning G."/>
            <person name="Elde N.C."/>
            <person name="Turkewitz A.P."/>
            <person name="Asai D.J."/>
            <person name="Wilkes D.E."/>
            <person name="Wang Y."/>
            <person name="Cai H."/>
            <person name="Collins K."/>
            <person name="Stewart B.A."/>
            <person name="Lee S.R."/>
            <person name="Wilamowska K."/>
            <person name="Weinberg Z."/>
            <person name="Ruzzo W.L."/>
            <person name="Wloga D."/>
            <person name="Gaertig J."/>
            <person name="Frankel J."/>
            <person name="Tsao C.-C."/>
            <person name="Gorovsky M.A."/>
            <person name="Keeling P.J."/>
            <person name="Waller R.F."/>
            <person name="Patron N.J."/>
            <person name="Cherry J.M."/>
            <person name="Stover N.A."/>
            <person name="Krieger C.J."/>
            <person name="del Toro C."/>
            <person name="Ryder H.F."/>
            <person name="Williamson S.C."/>
            <person name="Barbeau R.A."/>
            <person name="Hamilton E.P."/>
            <person name="Orias E."/>
        </authorList>
    </citation>
    <scope>NUCLEOTIDE SEQUENCE [LARGE SCALE GENOMIC DNA]</scope>
    <source>
        <strain evidence="5">SB210</strain>
    </source>
</reference>
<name>Q235E1_TETTS</name>
<keyword evidence="2" id="KW-1133">Transmembrane helix</keyword>
<dbReference type="PANTHER" id="PTHR45689">
    <property type="entry name" value="I[[H]] CHANNEL, ISOFORM E"/>
    <property type="match status" value="1"/>
</dbReference>
<feature type="compositionally biased region" description="Basic and acidic residues" evidence="1">
    <location>
        <begin position="847"/>
        <end position="856"/>
    </location>
</feature>
<feature type="transmembrane region" description="Helical" evidence="2">
    <location>
        <begin position="291"/>
        <end position="313"/>
    </location>
</feature>
<dbReference type="GO" id="GO:0003254">
    <property type="term" value="P:regulation of membrane depolarization"/>
    <property type="evidence" value="ECO:0007669"/>
    <property type="project" value="TreeGrafter"/>
</dbReference>
<dbReference type="Proteomes" id="UP000009168">
    <property type="component" value="Unassembled WGS sequence"/>
</dbReference>
<dbReference type="OrthoDB" id="10035564at2759"/>
<evidence type="ECO:0000259" key="3">
    <source>
        <dbReference type="PROSITE" id="PS50042"/>
    </source>
</evidence>
<dbReference type="InterPro" id="IPR014710">
    <property type="entry name" value="RmlC-like_jellyroll"/>
</dbReference>
<keyword evidence="2" id="KW-0812">Transmembrane</keyword>
<feature type="transmembrane region" description="Helical" evidence="2">
    <location>
        <begin position="395"/>
        <end position="415"/>
    </location>
</feature>
<sequence>MRGFQEVEKQIKIKLSGQNKRSYLDIAQKMPSSILVVDQDDQETKNNQSQLPTPLKLQVSQKQSDISFIVDKIDLSKISIINQIEDQSTNQWHAGTKEKNEFADTFKINENQVNRSWQSSPQSRSQSKQVHQQQIKTLKSAYHNRQKKHSMHIKQKEKKSILTSAQKSKFMHSKIKNYLVDFISKFTLFGRFKQMKEKSRSLLGDLSDKYTYIAQNKKFTSIYNLLWMFLQLLTKLEKFVILIFENLPLFNPENKLRICVNGLIAFYNCFYLFTISLTLFFQAEFEEYHNLFHQIAIVAWIFEMLLQMNTATYHEGDFITDRKTIFRIYVKEYFFFEVLPLIFEGKTSSNATINILLHLPLLLKLKGMSIILSKLEFLILQHLHKPYIMQICKQLLYVLLLVHFMTCSYATLAYFENNVLQIEENWINLGKIQKPDSYWWTNYLEAQLWAFYTLSSSYSSSVFSQYEYAFTSFWMLISYVFFAYNLMALKGILLEMNSAKENYKKDLNLLNRYMKRKKIDLELQRAINSHVVKQYEQEAQTQFEAEKDALKKLSPQMRNKLVIESNKNIATQFSFFENLSPQTILNLYQIMEEECHAEGQDIQIFDKNTQEYFVFLILQGRVEVLQTIEGDELESISSIQEPKNMNIEDKFKKSVTMQLHQKSICYLKEGQIFGEYEFLTKTELPYVIKCQQKTVLIKISNIKFQEILMQNQQDFQKFMELKQRVLFNKQIEQLKSQCLICKQKDHHFINCYQTHFFKSPYFLITKNNFSQKQERQNHSRRAKKIQKFIIELSTQQIISNNDDIEIGVGFTQSQLSAIKDIKDDETSIFKEQNNQGANLSPASKFKFSKEESKSEQSDSQEQESQAKEKANDEVLSQIKNVLSNLGTKRSSTKSNISIMKQQGRNIERQDSSAHQEKIDLIRNLSVNEEKFTTQNTDEKNISNHLNNSQNNLSEYNQSQTILYPTPLPQSHFNKSANQVPSLQVIKKQNVYQHQIYLESIPELDVKHSIQQDQYRHSNLSQNTLFRGNSLIPQNTAQAKRYSVSKHRNSLNLNSSLKFDEAVFKLIWNRSNLYWEFDKFANFIYFFPQYNIKNVLKNIKKLKEKRSTIKYIKKQII</sequence>
<feature type="compositionally biased region" description="Low complexity" evidence="1">
    <location>
        <begin position="116"/>
        <end position="129"/>
    </location>
</feature>
<dbReference type="CDD" id="cd00038">
    <property type="entry name" value="CAP_ED"/>
    <property type="match status" value="1"/>
</dbReference>
<dbReference type="SMART" id="SM00100">
    <property type="entry name" value="cNMP"/>
    <property type="match status" value="1"/>
</dbReference>
<dbReference type="KEGG" id="tet:TTHERM_00803590"/>
<feature type="compositionally biased region" description="Polar residues" evidence="1">
    <location>
        <begin position="831"/>
        <end position="841"/>
    </location>
</feature>
<dbReference type="GeneID" id="7843075"/>
<dbReference type="Gene3D" id="2.60.120.10">
    <property type="entry name" value="Jelly Rolls"/>
    <property type="match status" value="1"/>
</dbReference>
<dbReference type="GO" id="GO:0005249">
    <property type="term" value="F:voltage-gated potassium channel activity"/>
    <property type="evidence" value="ECO:0007669"/>
    <property type="project" value="TreeGrafter"/>
</dbReference>